<dbReference type="SMR" id="A0A0R0K3M2"/>
<dbReference type="PANTHER" id="PTHR45090:SF17">
    <property type="entry name" value="CHAPERONE DNAJ DOMAIN PROTEIN"/>
    <property type="match status" value="1"/>
</dbReference>
<feature type="region of interest" description="Disordered" evidence="1">
    <location>
        <begin position="87"/>
        <end position="110"/>
    </location>
</feature>
<evidence type="ECO:0000256" key="1">
    <source>
        <dbReference type="SAM" id="MobiDB-lite"/>
    </source>
</evidence>
<organism evidence="3">
    <name type="scientific">Glycine max</name>
    <name type="common">Soybean</name>
    <name type="synonym">Glycine hispida</name>
    <dbReference type="NCBI Taxonomy" id="3847"/>
    <lineage>
        <taxon>Eukaryota</taxon>
        <taxon>Viridiplantae</taxon>
        <taxon>Streptophyta</taxon>
        <taxon>Embryophyta</taxon>
        <taxon>Tracheophyta</taxon>
        <taxon>Spermatophyta</taxon>
        <taxon>Magnoliopsida</taxon>
        <taxon>eudicotyledons</taxon>
        <taxon>Gunneridae</taxon>
        <taxon>Pentapetalae</taxon>
        <taxon>rosids</taxon>
        <taxon>fabids</taxon>
        <taxon>Fabales</taxon>
        <taxon>Fabaceae</taxon>
        <taxon>Papilionoideae</taxon>
        <taxon>50 kb inversion clade</taxon>
        <taxon>NPAAA clade</taxon>
        <taxon>indigoferoid/millettioid clade</taxon>
        <taxon>Phaseoleae</taxon>
        <taxon>Glycine</taxon>
        <taxon>Glycine subgen. Soja</taxon>
    </lineage>
</organism>
<sequence>MDDIKKAYRSMALQYHHDVCHDPSMKEDSTRMFVQLNAAYKTLSNPRLREYEVMSVSSDHERWRSVSVSTEHDRWESRFHEQVIELKTRSHRHMGQKDGSSGSKMRAQKH</sequence>
<reference evidence="3" key="3">
    <citation type="submission" date="2018-07" db="EMBL/GenBank/DDBJ databases">
        <title>WGS assembly of Glycine max.</title>
        <authorList>
            <person name="Schmutz J."/>
            <person name="Cannon S."/>
            <person name="Schlueter J."/>
            <person name="Ma J."/>
            <person name="Mitros T."/>
            <person name="Nelson W."/>
            <person name="Hyten D."/>
            <person name="Song Q."/>
            <person name="Thelen J."/>
            <person name="Cheng J."/>
            <person name="Xu D."/>
            <person name="Hellsten U."/>
            <person name="May G."/>
            <person name="Yu Y."/>
            <person name="Sakurai T."/>
            <person name="Umezawa T."/>
            <person name="Bhattacharyya M."/>
            <person name="Sandhu D."/>
            <person name="Valliyodan B."/>
            <person name="Lindquist E."/>
            <person name="Peto M."/>
            <person name="Grant D."/>
            <person name="Shu S."/>
            <person name="Goodstein D."/>
            <person name="Barry K."/>
            <person name="Futrell-Griggs M."/>
            <person name="Abernathy B."/>
            <person name="Du J."/>
            <person name="Tian Z."/>
            <person name="Zhu L."/>
            <person name="Gill N."/>
            <person name="Joshi T."/>
            <person name="Libault M."/>
            <person name="Sethuraman A."/>
            <person name="Zhang X."/>
            <person name="Shinozaki K."/>
            <person name="Nguyen H."/>
            <person name="Wing R."/>
            <person name="Cregan P."/>
            <person name="Specht J."/>
            <person name="Grimwood J."/>
            <person name="Rokhsar D."/>
            <person name="Stacey G."/>
            <person name="Shoemaker R."/>
            <person name="Jackson S."/>
        </authorList>
    </citation>
    <scope>NUCLEOTIDE SEQUENCE</scope>
    <source>
        <tissue evidence="3">Callus</tissue>
    </source>
</reference>
<dbReference type="InterPro" id="IPR001623">
    <property type="entry name" value="DnaJ_domain"/>
</dbReference>
<evidence type="ECO:0000259" key="2">
    <source>
        <dbReference type="PROSITE" id="PS50076"/>
    </source>
</evidence>
<dbReference type="Pfam" id="PF00226">
    <property type="entry name" value="DnaJ"/>
    <property type="match status" value="1"/>
</dbReference>
<keyword evidence="5" id="KW-1185">Reference proteome</keyword>
<dbReference type="EMBL" id="CM000838">
    <property type="protein sequence ID" value="KRH57999.1"/>
    <property type="molecule type" value="Genomic_DNA"/>
</dbReference>
<dbReference type="Gene3D" id="1.10.287.110">
    <property type="entry name" value="DnaJ domain"/>
    <property type="match status" value="1"/>
</dbReference>
<evidence type="ECO:0000313" key="3">
    <source>
        <dbReference type="EMBL" id="KRH57999.1"/>
    </source>
</evidence>
<dbReference type="EnsemblPlants" id="KRH57999">
    <property type="protein sequence ID" value="KRH57999"/>
    <property type="gene ID" value="GLYMA_05G099600"/>
</dbReference>
<dbReference type="InParanoid" id="A0A0R0K3M2"/>
<evidence type="ECO:0000313" key="4">
    <source>
        <dbReference type="EnsemblPlants" id="KRH57999"/>
    </source>
</evidence>
<dbReference type="InterPro" id="IPR053232">
    <property type="entry name" value="DnaJ_C/III_chloroplastic"/>
</dbReference>
<dbReference type="STRING" id="3847.A0A0R0K3M2"/>
<dbReference type="PROSITE" id="PS50076">
    <property type="entry name" value="DNAJ_2"/>
    <property type="match status" value="1"/>
</dbReference>
<dbReference type="CDD" id="cd06257">
    <property type="entry name" value="DnaJ"/>
    <property type="match status" value="1"/>
</dbReference>
<proteinExistence type="predicted"/>
<dbReference type="PANTHER" id="PTHR45090">
    <property type="entry name" value="CHAPERONE PROTEIN DNAJ 20 CHLOROPLASTIC"/>
    <property type="match status" value="1"/>
</dbReference>
<dbReference type="AlphaFoldDB" id="A0A0R0K3M2"/>
<accession>A0A0R0K3M2</accession>
<reference evidence="3 4" key="1">
    <citation type="journal article" date="2010" name="Nature">
        <title>Genome sequence of the palaeopolyploid soybean.</title>
        <authorList>
            <person name="Schmutz J."/>
            <person name="Cannon S.B."/>
            <person name="Schlueter J."/>
            <person name="Ma J."/>
            <person name="Mitros T."/>
            <person name="Nelson W."/>
            <person name="Hyten D.L."/>
            <person name="Song Q."/>
            <person name="Thelen J.J."/>
            <person name="Cheng J."/>
            <person name="Xu D."/>
            <person name="Hellsten U."/>
            <person name="May G.D."/>
            <person name="Yu Y."/>
            <person name="Sakurai T."/>
            <person name="Umezawa T."/>
            <person name="Bhattacharyya M.K."/>
            <person name="Sandhu D."/>
            <person name="Valliyodan B."/>
            <person name="Lindquist E."/>
            <person name="Peto M."/>
            <person name="Grant D."/>
            <person name="Shu S."/>
            <person name="Goodstein D."/>
            <person name="Barry K."/>
            <person name="Futrell-Griggs M."/>
            <person name="Abernathy B."/>
            <person name="Du J."/>
            <person name="Tian Z."/>
            <person name="Zhu L."/>
            <person name="Gill N."/>
            <person name="Joshi T."/>
            <person name="Libault M."/>
            <person name="Sethuraman A."/>
            <person name="Zhang X.-C."/>
            <person name="Shinozaki K."/>
            <person name="Nguyen H.T."/>
            <person name="Wing R.A."/>
            <person name="Cregan P."/>
            <person name="Specht J."/>
            <person name="Grimwood J."/>
            <person name="Rokhsar D."/>
            <person name="Stacey G."/>
            <person name="Shoemaker R.C."/>
            <person name="Jackson S.A."/>
        </authorList>
    </citation>
    <scope>NUCLEOTIDE SEQUENCE</scope>
    <source>
        <strain evidence="4">cv. Williams 82</strain>
        <tissue evidence="3">Callus</tissue>
    </source>
</reference>
<dbReference type="SMART" id="SM00271">
    <property type="entry name" value="DnaJ"/>
    <property type="match status" value="1"/>
</dbReference>
<dbReference type="InterPro" id="IPR036869">
    <property type="entry name" value="J_dom_sf"/>
</dbReference>
<dbReference type="GO" id="GO:0009507">
    <property type="term" value="C:chloroplast"/>
    <property type="evidence" value="ECO:0000318"/>
    <property type="project" value="GO_Central"/>
</dbReference>
<dbReference type="OMA" id="WESRFHE"/>
<gene>
    <name evidence="3" type="ORF">GLYMA_05G099600</name>
</gene>
<reference evidence="4" key="2">
    <citation type="submission" date="2018-02" db="UniProtKB">
        <authorList>
            <consortium name="EnsemblPlants"/>
        </authorList>
    </citation>
    <scope>IDENTIFICATION</scope>
    <source>
        <strain evidence="4">Williams 82</strain>
    </source>
</reference>
<dbReference type="Proteomes" id="UP000008827">
    <property type="component" value="Chromosome 5"/>
</dbReference>
<protein>
    <recommendedName>
        <fullName evidence="2">J domain-containing protein</fullName>
    </recommendedName>
</protein>
<evidence type="ECO:0000313" key="5">
    <source>
        <dbReference type="Proteomes" id="UP000008827"/>
    </source>
</evidence>
<dbReference type="SUPFAM" id="SSF46565">
    <property type="entry name" value="Chaperone J-domain"/>
    <property type="match status" value="1"/>
</dbReference>
<feature type="domain" description="J" evidence="2">
    <location>
        <begin position="1"/>
        <end position="55"/>
    </location>
</feature>
<name>A0A0R0K3M2_SOYBN</name>
<dbReference type="Gramene" id="KRH57999">
    <property type="protein sequence ID" value="KRH57999"/>
    <property type="gene ID" value="GLYMA_05G099600"/>
</dbReference>